<dbReference type="Gene3D" id="1.10.132.120">
    <property type="match status" value="1"/>
</dbReference>
<evidence type="ECO:0000259" key="1">
    <source>
        <dbReference type="Pfam" id="PF01028"/>
    </source>
</evidence>
<gene>
    <name evidence="3" type="ORF">FHR82_001425</name>
</gene>
<dbReference type="Pfam" id="PF01028">
    <property type="entry name" value="Topoisom_I"/>
    <property type="match status" value="1"/>
</dbReference>
<reference evidence="3 4" key="1">
    <citation type="submission" date="2020-08" db="EMBL/GenBank/DDBJ databases">
        <title>Genomic Encyclopedia of Type Strains, Phase III (KMG-III): the genomes of soil and plant-associated and newly described type strains.</title>
        <authorList>
            <person name="Whitman W."/>
        </authorList>
    </citation>
    <scope>NUCLEOTIDE SEQUENCE [LARGE SCALE GENOMIC DNA]</scope>
    <source>
        <strain evidence="3 4">CECT 8960</strain>
    </source>
</reference>
<accession>A0A7W7Q1Q5</accession>
<feature type="domain" description="DNA topoisomerase I catalytic core eukaryotic-type" evidence="1">
    <location>
        <begin position="83"/>
        <end position="282"/>
    </location>
</feature>
<organism evidence="3 4">
    <name type="scientific">Actinophytocola algeriensis</name>
    <dbReference type="NCBI Taxonomy" id="1768010"/>
    <lineage>
        <taxon>Bacteria</taxon>
        <taxon>Bacillati</taxon>
        <taxon>Actinomycetota</taxon>
        <taxon>Actinomycetes</taxon>
        <taxon>Pseudonocardiales</taxon>
        <taxon>Pseudonocardiaceae</taxon>
    </lineage>
</organism>
<dbReference type="Gene3D" id="3.30.66.10">
    <property type="entry name" value="DNA topoisomerase I domain"/>
    <property type="match status" value="1"/>
</dbReference>
<dbReference type="Pfam" id="PF21338">
    <property type="entry name" value="Top1B_N_bact"/>
    <property type="match status" value="1"/>
</dbReference>
<dbReference type="Proteomes" id="UP000520767">
    <property type="component" value="Unassembled WGS sequence"/>
</dbReference>
<keyword evidence="4" id="KW-1185">Reference proteome</keyword>
<proteinExistence type="predicted"/>
<dbReference type="GO" id="GO:0006265">
    <property type="term" value="P:DNA topological change"/>
    <property type="evidence" value="ECO:0007669"/>
    <property type="project" value="InterPro"/>
</dbReference>
<dbReference type="AlphaFoldDB" id="A0A7W7Q1Q5"/>
<sequence length="330" mass="37483">MAGRLRRSDPARPGLRRQRAGRGWRYFDADGTPLRDRDEVSRVNGLAIPPAWQEVWICPFPNGHLQAVGTDAAGRRQYLYHDQWREERDEEKHERVLRLAAVLPRFRSTVDDDLCTGGLTEKRVLAGALRMLDRGVFRTGGDEYAEESRGVATLLRGDVHVHGGEIHFCYIAKGGAERKLRIRDDRLARLITALRRGRSDEDRLLHHRTGEVHAEDINRRFQELTKPDFTAKDLRTWHATVLAAVLIAGHEPPTSETGRRRTEKAVMREVAEQLGNTPAVARRSYVDPRVLAAWADGRTVERALRKADGVPIAEARPAIERALVRILKQY</sequence>
<dbReference type="GO" id="GO:0003917">
    <property type="term" value="F:DNA topoisomerase type I (single strand cut, ATP-independent) activity"/>
    <property type="evidence" value="ECO:0007669"/>
    <property type="project" value="InterPro"/>
</dbReference>
<dbReference type="RefSeq" id="WP_184809483.1">
    <property type="nucleotide sequence ID" value="NZ_JACHJQ010000002.1"/>
</dbReference>
<dbReference type="EMBL" id="JACHJQ010000002">
    <property type="protein sequence ID" value="MBB4905208.1"/>
    <property type="molecule type" value="Genomic_DNA"/>
</dbReference>
<evidence type="ECO:0000259" key="2">
    <source>
        <dbReference type="Pfam" id="PF21338"/>
    </source>
</evidence>
<feature type="domain" description="DNA topoisomerase IB N-terminal" evidence="2">
    <location>
        <begin position="23"/>
        <end position="71"/>
    </location>
</feature>
<dbReference type="InterPro" id="IPR013500">
    <property type="entry name" value="TopoI_cat_euk"/>
</dbReference>
<comment type="caution">
    <text evidence="3">The sequence shown here is derived from an EMBL/GenBank/DDBJ whole genome shotgun (WGS) entry which is preliminary data.</text>
</comment>
<dbReference type="InterPro" id="IPR035447">
    <property type="entry name" value="DNA_topo_I_N_sf"/>
</dbReference>
<protein>
    <submittedName>
        <fullName evidence="3">DNA topoisomerase IB</fullName>
    </submittedName>
</protein>
<dbReference type="InterPro" id="IPR011010">
    <property type="entry name" value="DNA_brk_join_enz"/>
</dbReference>
<keyword evidence="3" id="KW-0413">Isomerase</keyword>
<dbReference type="InterPro" id="IPR014711">
    <property type="entry name" value="TopoI_cat_a-hlx-sub_euk"/>
</dbReference>
<dbReference type="SUPFAM" id="SSF55869">
    <property type="entry name" value="DNA topoisomerase I domain"/>
    <property type="match status" value="1"/>
</dbReference>
<name>A0A7W7Q1Q5_9PSEU</name>
<dbReference type="PROSITE" id="PS52038">
    <property type="entry name" value="TOPO_IB_2"/>
    <property type="match status" value="1"/>
</dbReference>
<dbReference type="SUPFAM" id="SSF56349">
    <property type="entry name" value="DNA breaking-rejoining enzymes"/>
    <property type="match status" value="1"/>
</dbReference>
<dbReference type="GO" id="GO:0003677">
    <property type="term" value="F:DNA binding"/>
    <property type="evidence" value="ECO:0007669"/>
    <property type="project" value="InterPro"/>
</dbReference>
<evidence type="ECO:0000313" key="3">
    <source>
        <dbReference type="EMBL" id="MBB4905208.1"/>
    </source>
</evidence>
<dbReference type="Gene3D" id="3.90.15.10">
    <property type="entry name" value="Topoisomerase I, Chain A, domain 3"/>
    <property type="match status" value="1"/>
</dbReference>
<dbReference type="InterPro" id="IPR049331">
    <property type="entry name" value="Top1B_N_bact"/>
</dbReference>
<evidence type="ECO:0000313" key="4">
    <source>
        <dbReference type="Proteomes" id="UP000520767"/>
    </source>
</evidence>